<evidence type="ECO:0000313" key="4">
    <source>
        <dbReference type="Proteomes" id="UP000316621"/>
    </source>
</evidence>
<feature type="compositionally biased region" description="Low complexity" evidence="2">
    <location>
        <begin position="9"/>
        <end position="21"/>
    </location>
</feature>
<evidence type="ECO:0000256" key="1">
    <source>
        <dbReference type="ARBA" id="ARBA00010016"/>
    </source>
</evidence>
<dbReference type="InterPro" id="IPR007573">
    <property type="entry name" value="QWRF"/>
</dbReference>
<feature type="region of interest" description="Disordered" evidence="2">
    <location>
        <begin position="324"/>
        <end position="343"/>
    </location>
</feature>
<dbReference type="PANTHER" id="PTHR31807">
    <property type="entry name" value="AUGMIN FAMILY MEMBER"/>
    <property type="match status" value="1"/>
</dbReference>
<dbReference type="GO" id="GO:0051225">
    <property type="term" value="P:spindle assembly"/>
    <property type="evidence" value="ECO:0007669"/>
    <property type="project" value="TreeGrafter"/>
</dbReference>
<dbReference type="EMBL" id="CM010721">
    <property type="protein sequence ID" value="RZC69048.1"/>
    <property type="molecule type" value="Genomic_DNA"/>
</dbReference>
<feature type="compositionally biased region" description="Low complexity" evidence="2">
    <location>
        <begin position="35"/>
        <end position="57"/>
    </location>
</feature>
<dbReference type="GO" id="GO:0005880">
    <property type="term" value="C:nuclear microtubule"/>
    <property type="evidence" value="ECO:0007669"/>
    <property type="project" value="TreeGrafter"/>
</dbReference>
<dbReference type="OrthoDB" id="542108at2759"/>
<feature type="compositionally biased region" description="Basic and acidic residues" evidence="2">
    <location>
        <begin position="104"/>
        <end position="118"/>
    </location>
</feature>
<evidence type="ECO:0000256" key="2">
    <source>
        <dbReference type="SAM" id="MobiDB-lite"/>
    </source>
</evidence>
<dbReference type="Proteomes" id="UP000316621">
    <property type="component" value="Chromosome 7"/>
</dbReference>
<dbReference type="Pfam" id="PF04484">
    <property type="entry name" value="QWRF"/>
    <property type="match status" value="1"/>
</dbReference>
<dbReference type="GO" id="GO:0005737">
    <property type="term" value="C:cytoplasm"/>
    <property type="evidence" value="ECO:0007669"/>
    <property type="project" value="TreeGrafter"/>
</dbReference>
<keyword evidence="4" id="KW-1185">Reference proteome</keyword>
<dbReference type="GO" id="GO:0008017">
    <property type="term" value="F:microtubule binding"/>
    <property type="evidence" value="ECO:0007669"/>
    <property type="project" value="TreeGrafter"/>
</dbReference>
<feature type="compositionally biased region" description="Polar residues" evidence="2">
    <location>
        <begin position="188"/>
        <end position="199"/>
    </location>
</feature>
<accession>A0A4Y7KAM0</accession>
<proteinExistence type="inferred from homology"/>
<organism evidence="3 4">
    <name type="scientific">Papaver somniferum</name>
    <name type="common">Opium poppy</name>
    <dbReference type="NCBI Taxonomy" id="3469"/>
    <lineage>
        <taxon>Eukaryota</taxon>
        <taxon>Viridiplantae</taxon>
        <taxon>Streptophyta</taxon>
        <taxon>Embryophyta</taxon>
        <taxon>Tracheophyta</taxon>
        <taxon>Spermatophyta</taxon>
        <taxon>Magnoliopsida</taxon>
        <taxon>Ranunculales</taxon>
        <taxon>Papaveraceae</taxon>
        <taxon>Papaveroideae</taxon>
        <taxon>Papaver</taxon>
    </lineage>
</organism>
<dbReference type="STRING" id="3469.A0A4Y7KAM0"/>
<feature type="compositionally biased region" description="Low complexity" evidence="2">
    <location>
        <begin position="77"/>
        <end position="92"/>
    </location>
</feature>
<evidence type="ECO:0000313" key="3">
    <source>
        <dbReference type="EMBL" id="RZC69048.1"/>
    </source>
</evidence>
<feature type="region of interest" description="Disordered" evidence="2">
    <location>
        <begin position="1"/>
        <end position="199"/>
    </location>
</feature>
<reference evidence="3 4" key="1">
    <citation type="journal article" date="2018" name="Science">
        <title>The opium poppy genome and morphinan production.</title>
        <authorList>
            <person name="Guo L."/>
            <person name="Winzer T."/>
            <person name="Yang X."/>
            <person name="Li Y."/>
            <person name="Ning Z."/>
            <person name="He Z."/>
            <person name="Teodor R."/>
            <person name="Lu Y."/>
            <person name="Bowser T.A."/>
            <person name="Graham I.A."/>
            <person name="Ye K."/>
        </authorList>
    </citation>
    <scope>NUCLEOTIDE SEQUENCE [LARGE SCALE GENOMIC DNA]</scope>
    <source>
        <strain evidence="4">cv. HN1</strain>
        <tissue evidence="3">Leaves</tissue>
    </source>
</reference>
<protein>
    <submittedName>
        <fullName evidence="3">Uncharacterized protein</fullName>
    </submittedName>
</protein>
<dbReference type="Gramene" id="RZC69048">
    <property type="protein sequence ID" value="RZC69048"/>
    <property type="gene ID" value="C5167_032137"/>
</dbReference>
<comment type="similarity">
    <text evidence="1">Belongs to the QWRF family.</text>
</comment>
<sequence length="569" mass="62424">MTEVSSFSQEQQKQQQNVVTAPHPPRRPRVREVSSRFMSPMVSASSSSGDLHLPSSAKCPLPKHSGEFQSKHHHQSQNHSNQHQQRSLSAQRRQQETEPLSSADENRLDVMRNLDTPHSKLVISTQQRKPQRSLKLFKENNGSGGGEDTVNLRASANGKLPGRSTVFRSRSDTPIVHGNDRINPRSAIPTQNSHRSNTSMVSAAAKLVQSQVSSSVTSDNDDNKFIETLTESSASSDCSESGSCCSSPMIIQKSKIRSFPECRSSMPEADQLPTISNRLLTNRGNSGMGDSSKIGLSPIYRSLSFEQPPFTSPTKTLHRTTTGFAKPHQSSAKPPGSVVSLPPHPSSTVAWADTKKGRKILSQQENVHSLKMLHNRYLQWRYANARAAISVNAQTTAAQQSLYGLASQVSEMRDSIKAKRADFENLKRREALSAILEAQIPHLDEWSALEGDYLNSLVGAIKALQDASLRLPIGGNVRADLKELDGALNSAANMMESISSNFESFVPKAEQMDSLVSELAAVASEERALIEECGDLLSHTQNLQVEECSLRGQLMQLKKNSSLNQAKEE</sequence>
<gene>
    <name evidence="3" type="ORF">C5167_032137</name>
</gene>
<dbReference type="PANTHER" id="PTHR31807:SF6">
    <property type="entry name" value="PROTEIN ENDOSPERM DEFECTIVE 1-RELATED"/>
    <property type="match status" value="1"/>
</dbReference>
<dbReference type="AlphaFoldDB" id="A0A4Y7KAM0"/>
<dbReference type="OMA" id="LQMREYS"/>
<name>A0A4Y7KAM0_PAPSO</name>